<dbReference type="SUPFAM" id="SSF56112">
    <property type="entry name" value="Protein kinase-like (PK-like)"/>
    <property type="match status" value="1"/>
</dbReference>
<comment type="catalytic activity">
    <reaction evidence="8">
        <text>L-threonyl-[protein] + ATP = O-phospho-L-threonyl-[protein] + ADP + H(+)</text>
        <dbReference type="Rhea" id="RHEA:46608"/>
        <dbReference type="Rhea" id="RHEA-COMP:11060"/>
        <dbReference type="Rhea" id="RHEA-COMP:11605"/>
        <dbReference type="ChEBI" id="CHEBI:15378"/>
        <dbReference type="ChEBI" id="CHEBI:30013"/>
        <dbReference type="ChEBI" id="CHEBI:30616"/>
        <dbReference type="ChEBI" id="CHEBI:61977"/>
        <dbReference type="ChEBI" id="CHEBI:456216"/>
        <dbReference type="EC" id="2.7.12.2"/>
    </reaction>
</comment>
<gene>
    <name evidence="12" type="ORF">ALMOND_2B021501</name>
</gene>
<evidence type="ECO:0000313" key="12">
    <source>
        <dbReference type="EMBL" id="VVA27224.1"/>
    </source>
</evidence>
<evidence type="ECO:0000256" key="6">
    <source>
        <dbReference type="ARBA" id="ARBA00038999"/>
    </source>
</evidence>
<dbReference type="PROSITE" id="PS50011">
    <property type="entry name" value="PROTEIN_KINASE_DOM"/>
    <property type="match status" value="1"/>
</dbReference>
<keyword evidence="1" id="KW-0808">Transferase</keyword>
<dbReference type="Proteomes" id="UP000327085">
    <property type="component" value="Chromosome 1"/>
</dbReference>
<dbReference type="InterPro" id="IPR000719">
    <property type="entry name" value="Prot_kinase_dom"/>
</dbReference>
<dbReference type="Gene3D" id="3.30.200.20">
    <property type="entry name" value="Phosphorylase Kinase, domain 1"/>
    <property type="match status" value="1"/>
</dbReference>
<comment type="catalytic activity">
    <reaction evidence="7">
        <text>L-seryl-[protein] + ATP = O-phospho-L-seryl-[protein] + ADP + H(+)</text>
        <dbReference type="Rhea" id="RHEA:17989"/>
        <dbReference type="Rhea" id="RHEA-COMP:9863"/>
        <dbReference type="Rhea" id="RHEA-COMP:11604"/>
        <dbReference type="ChEBI" id="CHEBI:15378"/>
        <dbReference type="ChEBI" id="CHEBI:29999"/>
        <dbReference type="ChEBI" id="CHEBI:30616"/>
        <dbReference type="ChEBI" id="CHEBI:83421"/>
        <dbReference type="ChEBI" id="CHEBI:456216"/>
        <dbReference type="EC" id="2.7.12.2"/>
    </reaction>
</comment>
<proteinExistence type="inferred from homology"/>
<dbReference type="Pfam" id="PF00069">
    <property type="entry name" value="Pkinase"/>
    <property type="match status" value="1"/>
</dbReference>
<evidence type="ECO:0000256" key="9">
    <source>
        <dbReference type="ARBA" id="ARBA00051693"/>
    </source>
</evidence>
<keyword evidence="4" id="KW-0067">ATP-binding</keyword>
<evidence type="ECO:0000256" key="8">
    <source>
        <dbReference type="ARBA" id="ARBA00049299"/>
    </source>
</evidence>
<dbReference type="GO" id="GO:0004708">
    <property type="term" value="F:MAP kinase kinase activity"/>
    <property type="evidence" value="ECO:0007669"/>
    <property type="project" value="UniProtKB-EC"/>
</dbReference>
<dbReference type="InterPro" id="IPR011009">
    <property type="entry name" value="Kinase-like_dom_sf"/>
</dbReference>
<feature type="compositionally biased region" description="Pro residues" evidence="10">
    <location>
        <begin position="42"/>
        <end position="52"/>
    </location>
</feature>
<dbReference type="EMBL" id="CABIKO010000118">
    <property type="protein sequence ID" value="VVA27224.1"/>
    <property type="molecule type" value="Genomic_DNA"/>
</dbReference>
<comment type="catalytic activity">
    <reaction evidence="9">
        <text>L-tyrosyl-[protein] + ATP = O-phospho-L-tyrosyl-[protein] + ADP + H(+)</text>
        <dbReference type="Rhea" id="RHEA:10596"/>
        <dbReference type="Rhea" id="RHEA-COMP:10136"/>
        <dbReference type="Rhea" id="RHEA-COMP:20101"/>
        <dbReference type="ChEBI" id="CHEBI:15378"/>
        <dbReference type="ChEBI" id="CHEBI:30616"/>
        <dbReference type="ChEBI" id="CHEBI:46858"/>
        <dbReference type="ChEBI" id="CHEBI:61978"/>
        <dbReference type="ChEBI" id="CHEBI:456216"/>
        <dbReference type="EC" id="2.7.12.2"/>
    </reaction>
</comment>
<evidence type="ECO:0000256" key="3">
    <source>
        <dbReference type="ARBA" id="ARBA00022777"/>
    </source>
</evidence>
<protein>
    <recommendedName>
        <fullName evidence="6">mitogen-activated protein kinase kinase</fullName>
        <ecNumber evidence="6">2.7.12.2</ecNumber>
    </recommendedName>
</protein>
<feature type="domain" description="Protein kinase" evidence="11">
    <location>
        <begin position="140"/>
        <end position="383"/>
    </location>
</feature>
<dbReference type="AlphaFoldDB" id="A0A5E4FGG1"/>
<evidence type="ECO:0000259" key="11">
    <source>
        <dbReference type="PROSITE" id="PS50011"/>
    </source>
</evidence>
<keyword evidence="2" id="KW-0547">Nucleotide-binding</keyword>
<name>A0A5E4FGG1_PRUDU</name>
<reference evidence="13" key="1">
    <citation type="journal article" date="2020" name="Plant J.">
        <title>Transposons played a major role in the diversification between the closely related almond and peach genomes: results from the almond genome sequence.</title>
        <authorList>
            <person name="Alioto T."/>
            <person name="Alexiou K.G."/>
            <person name="Bardil A."/>
            <person name="Barteri F."/>
            <person name="Castanera R."/>
            <person name="Cruz F."/>
            <person name="Dhingra A."/>
            <person name="Duval H."/>
            <person name="Fernandez I Marti A."/>
            <person name="Frias L."/>
            <person name="Galan B."/>
            <person name="Garcia J.L."/>
            <person name="Howad W."/>
            <person name="Gomez-Garrido J."/>
            <person name="Gut M."/>
            <person name="Julca I."/>
            <person name="Morata J."/>
            <person name="Puigdomenech P."/>
            <person name="Ribeca P."/>
            <person name="Rubio Cabetas M.J."/>
            <person name="Vlasova A."/>
            <person name="Wirthensohn M."/>
            <person name="Garcia-Mas J."/>
            <person name="Gabaldon T."/>
            <person name="Casacuberta J.M."/>
            <person name="Arus P."/>
        </authorList>
    </citation>
    <scope>NUCLEOTIDE SEQUENCE [LARGE SCALE GENOMIC DNA]</scope>
    <source>
        <strain evidence="13">cv. Texas</strain>
    </source>
</reference>
<keyword evidence="3 12" id="KW-0418">Kinase</keyword>
<dbReference type="EC" id="2.7.12.2" evidence="6"/>
<organism evidence="12 13">
    <name type="scientific">Prunus dulcis</name>
    <name type="common">Almond</name>
    <name type="synonym">Amygdalus dulcis</name>
    <dbReference type="NCBI Taxonomy" id="3755"/>
    <lineage>
        <taxon>Eukaryota</taxon>
        <taxon>Viridiplantae</taxon>
        <taxon>Streptophyta</taxon>
        <taxon>Embryophyta</taxon>
        <taxon>Tracheophyta</taxon>
        <taxon>Spermatophyta</taxon>
        <taxon>Magnoliopsida</taxon>
        <taxon>eudicotyledons</taxon>
        <taxon>Gunneridae</taxon>
        <taxon>Pentapetalae</taxon>
        <taxon>rosids</taxon>
        <taxon>fabids</taxon>
        <taxon>Rosales</taxon>
        <taxon>Rosaceae</taxon>
        <taxon>Amygdaloideae</taxon>
        <taxon>Amygdaleae</taxon>
        <taxon>Prunus</taxon>
    </lineage>
</organism>
<dbReference type="Gene3D" id="1.10.510.10">
    <property type="entry name" value="Transferase(Phosphotransferase) domain 1"/>
    <property type="match status" value="1"/>
</dbReference>
<evidence type="ECO:0000256" key="10">
    <source>
        <dbReference type="SAM" id="MobiDB-lite"/>
    </source>
</evidence>
<accession>A0A5E4FGG1</accession>
<dbReference type="PANTHER" id="PTHR48013:SF9">
    <property type="entry name" value="DUAL SPECIFICITY MITOGEN-ACTIVATED PROTEIN KINASE KINASE 5"/>
    <property type="match status" value="1"/>
</dbReference>
<evidence type="ECO:0000256" key="1">
    <source>
        <dbReference type="ARBA" id="ARBA00022679"/>
    </source>
</evidence>
<evidence type="ECO:0000256" key="7">
    <source>
        <dbReference type="ARBA" id="ARBA00049014"/>
    </source>
</evidence>
<dbReference type="InParanoid" id="A0A5E4FGG1"/>
<dbReference type="GO" id="GO:0005524">
    <property type="term" value="F:ATP binding"/>
    <property type="evidence" value="ECO:0007669"/>
    <property type="project" value="UniProtKB-KW"/>
</dbReference>
<evidence type="ECO:0000256" key="2">
    <source>
        <dbReference type="ARBA" id="ARBA00022741"/>
    </source>
</evidence>
<sequence>MAINRDSTPPPMIGKIGPYTVFMTPPSTPKPPEPVFDSPKKVAPPPVQPPPQQLVQPMAVSDSAANGSVLGVFKNAVNKVQKAHSSLDDHLARWFGLNQSKYQWALDDYYESKGLEKGEKPKEISSKMQSVFPQLKIMTMISVSNRLRSNSGTVYKVNYKRTSTTYALKLVHSDSNNSTVCHQLFREMEILRHTDFPYVVRCHTIFKKSSGDIGILIEYMDSGILETLLKAQGTFSEPNLAHVARQVLKGLNYLYTNKIIHRNIKPANVLVNSNMEVKIANFSVSKILCMTSDPCNSYVGTCAYMSPERFDLDTYGGNYSGYAGDIWSLGLTLMELYMGHFPLLPPGQKPNWATLMYAICFGEPPSLPEGVSEEFRSFMKCCL</sequence>
<dbReference type="PANTHER" id="PTHR48013">
    <property type="entry name" value="DUAL SPECIFICITY MITOGEN-ACTIVATED PROTEIN KINASE KINASE 5-RELATED"/>
    <property type="match status" value="1"/>
</dbReference>
<evidence type="ECO:0000256" key="5">
    <source>
        <dbReference type="ARBA" id="ARBA00038035"/>
    </source>
</evidence>
<dbReference type="Gramene" id="VVA27224">
    <property type="protein sequence ID" value="VVA27224"/>
    <property type="gene ID" value="Prudul26B021501"/>
</dbReference>
<evidence type="ECO:0000313" key="13">
    <source>
        <dbReference type="Proteomes" id="UP000327085"/>
    </source>
</evidence>
<comment type="similarity">
    <text evidence="5">Belongs to the protein kinase superfamily. STE Ser/Thr protein kinase family. MAP kinase kinase subfamily.</text>
</comment>
<feature type="region of interest" description="Disordered" evidence="10">
    <location>
        <begin position="1"/>
        <end position="54"/>
    </location>
</feature>
<evidence type="ECO:0000256" key="4">
    <source>
        <dbReference type="ARBA" id="ARBA00022840"/>
    </source>
</evidence>